<reference evidence="15 16" key="1">
    <citation type="submission" date="2011-10" db="EMBL/GenBank/DDBJ databases">
        <authorList>
            <person name="Genoscope - CEA"/>
        </authorList>
    </citation>
    <scope>NUCLEOTIDE SEQUENCE [LARGE SCALE GENOMIC DNA]</scope>
    <source>
        <strain evidence="15 16">RCC 1105</strain>
    </source>
</reference>
<comment type="subcellular location">
    <subcellularLocation>
        <location evidence="1">Golgi apparatus</location>
        <location evidence="1">Golgi stack membrane</location>
        <topology evidence="1">Single-pass type II membrane protein</topology>
    </subcellularLocation>
</comment>
<evidence type="ECO:0000256" key="12">
    <source>
        <dbReference type="ARBA" id="ARBA00034249"/>
    </source>
</evidence>
<comment type="catalytic activity">
    <reaction evidence="12">
        <text>a beta-D-galactoside + CMP-N-acetyl-beta-neuraminate = an N-acetyl-alpha-neuraminyl-(2-&gt;6)-beta-D-galactosyl derivative + CMP + H(+)</text>
        <dbReference type="Rhea" id="RHEA:52104"/>
        <dbReference type="ChEBI" id="CHEBI:15378"/>
        <dbReference type="ChEBI" id="CHEBI:28034"/>
        <dbReference type="ChEBI" id="CHEBI:57812"/>
        <dbReference type="ChEBI" id="CHEBI:60377"/>
        <dbReference type="ChEBI" id="CHEBI:136398"/>
        <dbReference type="EC" id="2.4.3.1"/>
    </reaction>
</comment>
<keyword evidence="8" id="KW-0333">Golgi apparatus</keyword>
<feature type="compositionally biased region" description="Low complexity" evidence="14">
    <location>
        <begin position="104"/>
        <end position="114"/>
    </location>
</feature>
<evidence type="ECO:0000256" key="14">
    <source>
        <dbReference type="SAM" id="MobiDB-lite"/>
    </source>
</evidence>
<dbReference type="InterPro" id="IPR038578">
    <property type="entry name" value="GT29-like_sf"/>
</dbReference>
<keyword evidence="6" id="KW-0735">Signal-anchor</keyword>
<keyword evidence="11" id="KW-0325">Glycoprotein</keyword>
<dbReference type="GO" id="GO:0032580">
    <property type="term" value="C:Golgi cisterna membrane"/>
    <property type="evidence" value="ECO:0007669"/>
    <property type="project" value="UniProtKB-SubCell"/>
</dbReference>
<dbReference type="KEGG" id="bpg:Bathy05g05030"/>
<comment type="similarity">
    <text evidence="2">Belongs to the glycosyltransferase 29 family.</text>
</comment>
<gene>
    <name evidence="15" type="ORF">Bathy05g05030</name>
</gene>
<evidence type="ECO:0000256" key="9">
    <source>
        <dbReference type="ARBA" id="ARBA00023136"/>
    </source>
</evidence>
<keyword evidence="7" id="KW-1133">Transmembrane helix</keyword>
<dbReference type="Proteomes" id="UP000198341">
    <property type="component" value="Chromosome 5"/>
</dbReference>
<dbReference type="Pfam" id="PF00777">
    <property type="entry name" value="Glyco_transf_29"/>
    <property type="match status" value="1"/>
</dbReference>
<dbReference type="GO" id="GO:0003835">
    <property type="term" value="F:beta-galactoside alpha-2,6-sialyltransferase activity"/>
    <property type="evidence" value="ECO:0007669"/>
    <property type="project" value="UniProtKB-EC"/>
</dbReference>
<accession>K8EFP8</accession>
<evidence type="ECO:0000256" key="3">
    <source>
        <dbReference type="ARBA" id="ARBA00022676"/>
    </source>
</evidence>
<keyword evidence="10" id="KW-1015">Disulfide bond</keyword>
<evidence type="ECO:0000256" key="11">
    <source>
        <dbReference type="ARBA" id="ARBA00023180"/>
    </source>
</evidence>
<dbReference type="InterPro" id="IPR001675">
    <property type="entry name" value="Glyco_trans_29"/>
</dbReference>
<sequence>MKPPPSSSVSSLSSRREAKRTRRYVMLLAFVSFLAPLVYHQNHESHPQTKRGESRISTFAHHHFSSLHDQHRTSIAKSYGHVGQIEDDDEDDVIAHNNRNDEGSSSLSSSSSPSNCNKRGIVVNNKCQCLKLWRGRTCEEGPNIFSFKSKSSEKLPSSRKVDIPLQFEGDFTTNKEQLRKTCEDGNIKVFLPGKVPPMRVIGTCKSVEQAGVPLKDVVSKKPYKSCAVVGNSGMLAYGQNGKEIDSHDVVIRFNGAPTKGLENRVGTKTTFRLVNSKWLDFRESKDEVILWNMRGAGALEDYIKRRAEKGKDEKFYLLSSSFVNYVGEMAYQLSNSFDNLPGGFNAGDYTPTSGWTGLILAVNVCTEVKLYGMQISEAQGVPYHYHNRCPQPYGERDQAEWLMFQRFARHKLASFKEPCIEECHTDNPDDCKRCMSERSDFYGEEATKEGRIAWEKSPMPHYCLARSMLLEKEKKHMEKGGQSYTKEERDKFLSEINKKIAPPAPLRAPRKRRPAK</sequence>
<dbReference type="OrthoDB" id="10264956at2759"/>
<dbReference type="CDD" id="cd19952">
    <property type="entry name" value="GT29"/>
    <property type="match status" value="1"/>
</dbReference>
<organism evidence="15 16">
    <name type="scientific">Bathycoccus prasinos</name>
    <dbReference type="NCBI Taxonomy" id="41875"/>
    <lineage>
        <taxon>Eukaryota</taxon>
        <taxon>Viridiplantae</taxon>
        <taxon>Chlorophyta</taxon>
        <taxon>Mamiellophyceae</taxon>
        <taxon>Mamiellales</taxon>
        <taxon>Bathycoccaceae</taxon>
        <taxon>Bathycoccus</taxon>
    </lineage>
</organism>
<dbReference type="EMBL" id="FO082274">
    <property type="protein sequence ID" value="CCO16841.1"/>
    <property type="molecule type" value="Genomic_DNA"/>
</dbReference>
<evidence type="ECO:0000313" key="15">
    <source>
        <dbReference type="EMBL" id="CCO16841.1"/>
    </source>
</evidence>
<evidence type="ECO:0000256" key="10">
    <source>
        <dbReference type="ARBA" id="ARBA00023157"/>
    </source>
</evidence>
<name>K8EFP8_9CHLO</name>
<evidence type="ECO:0000256" key="6">
    <source>
        <dbReference type="ARBA" id="ARBA00022968"/>
    </source>
</evidence>
<keyword evidence="16" id="KW-1185">Reference proteome</keyword>
<feature type="region of interest" description="Disordered" evidence="14">
    <location>
        <begin position="474"/>
        <end position="516"/>
    </location>
</feature>
<protein>
    <recommendedName>
        <fullName evidence="13">beta-galactoside alpha-(2,6)-sialyltransferase</fullName>
        <ecNumber evidence="13">2.4.3.1</ecNumber>
    </recommendedName>
</protein>
<evidence type="ECO:0000256" key="7">
    <source>
        <dbReference type="ARBA" id="ARBA00022989"/>
    </source>
</evidence>
<evidence type="ECO:0000256" key="13">
    <source>
        <dbReference type="ARBA" id="ARBA00034329"/>
    </source>
</evidence>
<evidence type="ECO:0000256" key="1">
    <source>
        <dbReference type="ARBA" id="ARBA00004447"/>
    </source>
</evidence>
<evidence type="ECO:0000313" key="16">
    <source>
        <dbReference type="Proteomes" id="UP000198341"/>
    </source>
</evidence>
<evidence type="ECO:0000256" key="8">
    <source>
        <dbReference type="ARBA" id="ARBA00023034"/>
    </source>
</evidence>
<dbReference type="GeneID" id="19016006"/>
<dbReference type="Gene3D" id="3.90.1480.20">
    <property type="entry name" value="Glycosyl transferase family 29"/>
    <property type="match status" value="1"/>
</dbReference>
<evidence type="ECO:0000256" key="4">
    <source>
        <dbReference type="ARBA" id="ARBA00022679"/>
    </source>
</evidence>
<keyword evidence="9" id="KW-0472">Membrane</keyword>
<dbReference type="GO" id="GO:0097503">
    <property type="term" value="P:sialylation"/>
    <property type="evidence" value="ECO:0007669"/>
    <property type="project" value="TreeGrafter"/>
</dbReference>
<feature type="compositionally biased region" description="Basic and acidic residues" evidence="14">
    <location>
        <begin position="474"/>
        <end position="498"/>
    </location>
</feature>
<dbReference type="RefSeq" id="XP_007513283.1">
    <property type="nucleotide sequence ID" value="XM_007513221.1"/>
</dbReference>
<dbReference type="PANTHER" id="PTHR46059">
    <property type="entry name" value="BETA-GALACTOSIDE ALPHA-2,6-SIALYLTRANSFERASE"/>
    <property type="match status" value="1"/>
</dbReference>
<keyword evidence="3" id="KW-0328">Glycosyltransferase</keyword>
<dbReference type="eggNOG" id="KOG2692">
    <property type="taxonomic scope" value="Eukaryota"/>
</dbReference>
<feature type="region of interest" description="Disordered" evidence="14">
    <location>
        <begin position="94"/>
        <end position="115"/>
    </location>
</feature>
<dbReference type="EC" id="2.4.3.1" evidence="13"/>
<evidence type="ECO:0000256" key="5">
    <source>
        <dbReference type="ARBA" id="ARBA00022692"/>
    </source>
</evidence>
<evidence type="ECO:0000256" key="2">
    <source>
        <dbReference type="ARBA" id="ARBA00006003"/>
    </source>
</evidence>
<dbReference type="PANTHER" id="PTHR46059:SF1">
    <property type="entry name" value="BETA-GALACTOSIDE ALPHA-2,6-SIALYLTRANSFERASE"/>
    <property type="match status" value="1"/>
</dbReference>
<dbReference type="AlphaFoldDB" id="K8EFP8"/>
<keyword evidence="5" id="KW-0812">Transmembrane</keyword>
<proteinExistence type="inferred from homology"/>
<keyword evidence="4" id="KW-0808">Transferase</keyword>